<evidence type="ECO:0000256" key="2">
    <source>
        <dbReference type="ARBA" id="ARBA00023136"/>
    </source>
</evidence>
<comment type="subcellular location">
    <subcellularLocation>
        <location evidence="1">Membrane</location>
    </subcellularLocation>
</comment>
<feature type="transmembrane region" description="Helical" evidence="3">
    <location>
        <begin position="27"/>
        <end position="48"/>
    </location>
</feature>
<dbReference type="Pfam" id="PF13677">
    <property type="entry name" value="MotB_plug"/>
    <property type="match status" value="1"/>
</dbReference>
<keyword evidence="2 3" id="KW-0472">Membrane</keyword>
<keyword evidence="6" id="KW-1185">Reference proteome</keyword>
<evidence type="ECO:0000256" key="3">
    <source>
        <dbReference type="SAM" id="Phobius"/>
    </source>
</evidence>
<accession>A0A8J7CW56</accession>
<dbReference type="Proteomes" id="UP000631034">
    <property type="component" value="Unassembled WGS sequence"/>
</dbReference>
<feature type="domain" description="Motility protein B-like N-terminal" evidence="4">
    <location>
        <begin position="25"/>
        <end position="53"/>
    </location>
</feature>
<name>A0A8J7CW56_9PROT</name>
<sequence length="232" mass="24867">MTLLPDPLTSAPRNGPDQPRPRLADSIWMITITDLILLLFAFFVLLFAMMTTEVPLSPEASAVPAASDVLSTRVDAPLGIERTPARQERNIEAVLPPAAFETAYFGALLEDMLKDAPGLDGIVIRIYPDVITLKLPPGVWDARPANPGDPEPLSPLARFLDRLGKKVVVSGCRAPDPESALAWSRGLDDAAKTANNLKKAGFLAPVDIQSQLAASTSGEGVYLYILAEGEEP</sequence>
<evidence type="ECO:0000256" key="1">
    <source>
        <dbReference type="ARBA" id="ARBA00004370"/>
    </source>
</evidence>
<dbReference type="InterPro" id="IPR025713">
    <property type="entry name" value="MotB-like_N_dom"/>
</dbReference>
<organism evidence="5 6">
    <name type="scientific">Phaeovibrio sulfidiphilus</name>
    <dbReference type="NCBI Taxonomy" id="1220600"/>
    <lineage>
        <taxon>Bacteria</taxon>
        <taxon>Pseudomonadati</taxon>
        <taxon>Pseudomonadota</taxon>
        <taxon>Alphaproteobacteria</taxon>
        <taxon>Rhodospirillales</taxon>
        <taxon>Rhodospirillaceae</taxon>
        <taxon>Phaeovibrio</taxon>
    </lineage>
</organism>
<evidence type="ECO:0000259" key="4">
    <source>
        <dbReference type="Pfam" id="PF13677"/>
    </source>
</evidence>
<evidence type="ECO:0000313" key="6">
    <source>
        <dbReference type="Proteomes" id="UP000631034"/>
    </source>
</evidence>
<evidence type="ECO:0000313" key="5">
    <source>
        <dbReference type="EMBL" id="MBE1237096.1"/>
    </source>
</evidence>
<dbReference type="AlphaFoldDB" id="A0A8J7CW56"/>
<proteinExistence type="predicted"/>
<keyword evidence="3" id="KW-1133">Transmembrane helix</keyword>
<dbReference type="RefSeq" id="WP_192534101.1">
    <property type="nucleotide sequence ID" value="NZ_JACZHT010000003.1"/>
</dbReference>
<dbReference type="EMBL" id="JACZHT010000003">
    <property type="protein sequence ID" value="MBE1237096.1"/>
    <property type="molecule type" value="Genomic_DNA"/>
</dbReference>
<protein>
    <recommendedName>
        <fullName evidence="4">Motility protein B-like N-terminal domain-containing protein</fullName>
    </recommendedName>
</protein>
<reference evidence="5" key="1">
    <citation type="submission" date="2020-10" db="EMBL/GenBank/DDBJ databases">
        <title>Genome sequence of the unusual species of purple photosynthetic bacteria, Phaeovibrio sulfidiphilus DSM 23193, type strain.</title>
        <authorList>
            <person name="Kyndt J.A."/>
            <person name="Meyer T.E."/>
        </authorList>
    </citation>
    <scope>NUCLEOTIDE SEQUENCE</scope>
    <source>
        <strain evidence="5">DSM 23193</strain>
    </source>
</reference>
<gene>
    <name evidence="5" type="ORF">IHV25_05480</name>
</gene>
<comment type="caution">
    <text evidence="5">The sequence shown here is derived from an EMBL/GenBank/DDBJ whole genome shotgun (WGS) entry which is preliminary data.</text>
</comment>
<keyword evidence="3" id="KW-0812">Transmembrane</keyword>
<dbReference type="GO" id="GO:0016020">
    <property type="term" value="C:membrane"/>
    <property type="evidence" value="ECO:0007669"/>
    <property type="project" value="UniProtKB-SubCell"/>
</dbReference>